<dbReference type="EMBL" id="KV425912">
    <property type="protein sequence ID" value="KZV99147.1"/>
    <property type="molecule type" value="Genomic_DNA"/>
</dbReference>
<evidence type="ECO:0000313" key="6">
    <source>
        <dbReference type="Proteomes" id="UP000077266"/>
    </source>
</evidence>
<dbReference type="FunFam" id="3.10.450.50:FF:000005">
    <property type="entry name" value="Nuclear transport factor 2"/>
    <property type="match status" value="1"/>
</dbReference>
<dbReference type="SUPFAM" id="SSF54427">
    <property type="entry name" value="NTF2-like"/>
    <property type="match status" value="1"/>
</dbReference>
<dbReference type="InterPro" id="IPR002075">
    <property type="entry name" value="NTF2_dom"/>
</dbReference>
<organism evidence="5 6">
    <name type="scientific">Exidia glandulosa HHB12029</name>
    <dbReference type="NCBI Taxonomy" id="1314781"/>
    <lineage>
        <taxon>Eukaryota</taxon>
        <taxon>Fungi</taxon>
        <taxon>Dikarya</taxon>
        <taxon>Basidiomycota</taxon>
        <taxon>Agaricomycotina</taxon>
        <taxon>Agaricomycetes</taxon>
        <taxon>Auriculariales</taxon>
        <taxon>Exidiaceae</taxon>
        <taxon>Exidia</taxon>
    </lineage>
</organism>
<dbReference type="InParanoid" id="A0A165MEC7"/>
<evidence type="ECO:0000256" key="1">
    <source>
        <dbReference type="ARBA" id="ARBA00022490"/>
    </source>
</evidence>
<reference evidence="5 6" key="1">
    <citation type="journal article" date="2016" name="Mol. Biol. Evol.">
        <title>Comparative Genomics of Early-Diverging Mushroom-Forming Fungi Provides Insights into the Origins of Lignocellulose Decay Capabilities.</title>
        <authorList>
            <person name="Nagy L.G."/>
            <person name="Riley R."/>
            <person name="Tritt A."/>
            <person name="Adam C."/>
            <person name="Daum C."/>
            <person name="Floudas D."/>
            <person name="Sun H."/>
            <person name="Yadav J.S."/>
            <person name="Pangilinan J."/>
            <person name="Larsson K.H."/>
            <person name="Matsuura K."/>
            <person name="Barry K."/>
            <person name="Labutti K."/>
            <person name="Kuo R."/>
            <person name="Ohm R.A."/>
            <person name="Bhattacharya S.S."/>
            <person name="Shirouzu T."/>
            <person name="Yoshinaga Y."/>
            <person name="Martin F.M."/>
            <person name="Grigoriev I.V."/>
            <person name="Hibbett D.S."/>
        </authorList>
    </citation>
    <scope>NUCLEOTIDE SEQUENCE [LARGE SCALE GENOMIC DNA]</scope>
    <source>
        <strain evidence="5 6">HHB12029</strain>
    </source>
</reference>
<evidence type="ECO:0000313" key="5">
    <source>
        <dbReference type="EMBL" id="KZV99147.1"/>
    </source>
</evidence>
<name>A0A165MEC7_EXIGL</name>
<keyword evidence="3" id="KW-0813">Transport</keyword>
<dbReference type="PROSITE" id="PS50177">
    <property type="entry name" value="NTF2_DOMAIN"/>
    <property type="match status" value="1"/>
</dbReference>
<dbReference type="CDD" id="cd00780">
    <property type="entry name" value="NTF2"/>
    <property type="match status" value="1"/>
</dbReference>
<sequence>MADVNAIAKQFVDYYYSTFAGNRPGLATLYRDSSMMTWEGQQIQGVGPIIEKLSSLPFEKVAHRVTTLDAQPSSPSQPSMIVLVTGLLIVDDSQNPLNFSQTFQLYPEAGTYFVQNDVFRLNYG</sequence>
<dbReference type="GO" id="GO:0005737">
    <property type="term" value="C:cytoplasm"/>
    <property type="evidence" value="ECO:0007669"/>
    <property type="project" value="UniProtKB-SubCell"/>
</dbReference>
<dbReference type="InterPro" id="IPR032710">
    <property type="entry name" value="NTF2-like_dom_sf"/>
</dbReference>
<dbReference type="OrthoDB" id="6507044at2759"/>
<evidence type="ECO:0000256" key="3">
    <source>
        <dbReference type="RuleBase" id="RU369002"/>
    </source>
</evidence>
<dbReference type="InterPro" id="IPR018222">
    <property type="entry name" value="Nuclear_transport_factor_2_euk"/>
</dbReference>
<dbReference type="AlphaFoldDB" id="A0A165MEC7"/>
<protein>
    <recommendedName>
        <fullName evidence="2 3">Nuclear transport factor 2</fullName>
        <shortName evidence="3">NTF-2</shortName>
    </recommendedName>
</protein>
<dbReference type="PANTHER" id="PTHR12612">
    <property type="entry name" value="NUCLEAR TRANSPORT FACTOR 2"/>
    <property type="match status" value="1"/>
</dbReference>
<dbReference type="GO" id="GO:0051028">
    <property type="term" value="P:mRNA transport"/>
    <property type="evidence" value="ECO:0007669"/>
    <property type="project" value="UniProtKB-UniRule"/>
</dbReference>
<evidence type="ECO:0000256" key="2">
    <source>
        <dbReference type="ARBA" id="ARBA00026247"/>
    </source>
</evidence>
<comment type="subcellular location">
    <subcellularLocation>
        <location evidence="3">Cytoplasm</location>
    </subcellularLocation>
    <subcellularLocation>
        <location evidence="3">Nucleus</location>
    </subcellularLocation>
</comment>
<keyword evidence="3" id="KW-0653">Protein transport</keyword>
<dbReference type="Gene3D" id="3.10.450.50">
    <property type="match status" value="1"/>
</dbReference>
<dbReference type="GO" id="GO:0006606">
    <property type="term" value="P:protein import into nucleus"/>
    <property type="evidence" value="ECO:0007669"/>
    <property type="project" value="UniProtKB-ARBA"/>
</dbReference>
<dbReference type="GO" id="GO:0005635">
    <property type="term" value="C:nuclear envelope"/>
    <property type="evidence" value="ECO:0007669"/>
    <property type="project" value="UniProtKB-ARBA"/>
</dbReference>
<keyword evidence="6" id="KW-1185">Reference proteome</keyword>
<keyword evidence="1 3" id="KW-0963">Cytoplasm</keyword>
<dbReference type="FunCoup" id="A0A165MEC7">
    <property type="interactions" value="767"/>
</dbReference>
<dbReference type="STRING" id="1314781.A0A165MEC7"/>
<accession>A0A165MEC7</accession>
<dbReference type="Proteomes" id="UP000077266">
    <property type="component" value="Unassembled WGS sequence"/>
</dbReference>
<keyword evidence="3" id="KW-0539">Nucleus</keyword>
<dbReference type="Pfam" id="PF02136">
    <property type="entry name" value="NTF2"/>
    <property type="match status" value="1"/>
</dbReference>
<proteinExistence type="predicted"/>
<evidence type="ECO:0000259" key="4">
    <source>
        <dbReference type="PROSITE" id="PS50177"/>
    </source>
</evidence>
<feature type="domain" description="NTF2" evidence="4">
    <location>
        <begin position="7"/>
        <end position="121"/>
    </location>
</feature>
<dbReference type="InterPro" id="IPR045875">
    <property type="entry name" value="NTF2"/>
</dbReference>
<gene>
    <name evidence="5" type="ORF">EXIGLDRAFT_606101</name>
</gene>
<comment type="function">
    <text evidence="3">Has a role in nuclear-cytoplasmic transport of proteins and mRNAs.</text>
</comment>